<reference evidence="2" key="1">
    <citation type="journal article" date="2021" name="PeerJ">
        <title>Extensive microbial diversity within the chicken gut microbiome revealed by metagenomics and culture.</title>
        <authorList>
            <person name="Gilroy R."/>
            <person name="Ravi A."/>
            <person name="Getino M."/>
            <person name="Pursley I."/>
            <person name="Horton D.L."/>
            <person name="Alikhan N.F."/>
            <person name="Baker D."/>
            <person name="Gharbi K."/>
            <person name="Hall N."/>
            <person name="Watson M."/>
            <person name="Adriaenssens E.M."/>
            <person name="Foster-Nyarko E."/>
            <person name="Jarju S."/>
            <person name="Secka A."/>
            <person name="Antonio M."/>
            <person name="Oren A."/>
            <person name="Chaudhuri R.R."/>
            <person name="La Ragione R."/>
            <person name="Hildebrand F."/>
            <person name="Pallen M.J."/>
        </authorList>
    </citation>
    <scope>NUCLEOTIDE SEQUENCE</scope>
    <source>
        <strain evidence="2">ChiBcec8-14828</strain>
    </source>
</reference>
<dbReference type="Pfam" id="PF13740">
    <property type="entry name" value="ACT_6"/>
    <property type="match status" value="1"/>
</dbReference>
<gene>
    <name evidence="2" type="ORF">H9943_09220</name>
</gene>
<protein>
    <submittedName>
        <fullName evidence="2">ACT domain-containing protein</fullName>
    </submittedName>
</protein>
<dbReference type="PANTHER" id="PTHR34875:SF6">
    <property type="entry name" value="UPF0237 PROTEIN MJ1558"/>
    <property type="match status" value="1"/>
</dbReference>
<dbReference type="SUPFAM" id="SSF55021">
    <property type="entry name" value="ACT-like"/>
    <property type="match status" value="1"/>
</dbReference>
<sequence>MEAVITVIGRDEVGILGKVCTACAQANANVEEVTQRILKGTFAMIMLVDLSRSDMEFTEFSRKMSALGQEMGVDIRCTRQELYEAMHHV</sequence>
<evidence type="ECO:0000259" key="1">
    <source>
        <dbReference type="PROSITE" id="PS51671"/>
    </source>
</evidence>
<organism evidence="2 3">
    <name type="scientific">Candidatus Ruthenibacterium avium</name>
    <dbReference type="NCBI Taxonomy" id="2838751"/>
    <lineage>
        <taxon>Bacteria</taxon>
        <taxon>Bacillati</taxon>
        <taxon>Bacillota</taxon>
        <taxon>Clostridia</taxon>
        <taxon>Eubacteriales</taxon>
        <taxon>Oscillospiraceae</taxon>
        <taxon>Ruthenibacterium</taxon>
    </lineage>
</organism>
<dbReference type="PROSITE" id="PS51671">
    <property type="entry name" value="ACT"/>
    <property type="match status" value="1"/>
</dbReference>
<accession>A0A9D2M4M8</accession>
<dbReference type="PANTHER" id="PTHR34875">
    <property type="entry name" value="UPF0237 PROTEIN MJ1558"/>
    <property type="match status" value="1"/>
</dbReference>
<evidence type="ECO:0000313" key="2">
    <source>
        <dbReference type="EMBL" id="HJB40561.1"/>
    </source>
</evidence>
<dbReference type="InterPro" id="IPR045865">
    <property type="entry name" value="ACT-like_dom_sf"/>
</dbReference>
<dbReference type="NCBIfam" id="NF001220">
    <property type="entry name" value="PRK00194.1"/>
    <property type="match status" value="1"/>
</dbReference>
<dbReference type="EMBL" id="DWYA01000080">
    <property type="protein sequence ID" value="HJB40561.1"/>
    <property type="molecule type" value="Genomic_DNA"/>
</dbReference>
<proteinExistence type="predicted"/>
<feature type="domain" description="ACT" evidence="1">
    <location>
        <begin position="4"/>
        <end position="80"/>
    </location>
</feature>
<reference evidence="2" key="2">
    <citation type="submission" date="2021-04" db="EMBL/GenBank/DDBJ databases">
        <authorList>
            <person name="Gilroy R."/>
        </authorList>
    </citation>
    <scope>NUCLEOTIDE SEQUENCE</scope>
    <source>
        <strain evidence="2">ChiBcec8-14828</strain>
    </source>
</reference>
<dbReference type="InterPro" id="IPR022986">
    <property type="entry name" value="UPF0237_ACT"/>
</dbReference>
<name>A0A9D2M4M8_9FIRM</name>
<comment type="caution">
    <text evidence="2">The sequence shown here is derived from an EMBL/GenBank/DDBJ whole genome shotgun (WGS) entry which is preliminary data.</text>
</comment>
<dbReference type="Gene3D" id="3.30.70.260">
    <property type="match status" value="1"/>
</dbReference>
<dbReference type="CDD" id="cd04872">
    <property type="entry name" value="ACT_1ZPV"/>
    <property type="match status" value="1"/>
</dbReference>
<dbReference type="InterPro" id="IPR002912">
    <property type="entry name" value="ACT_dom"/>
</dbReference>
<evidence type="ECO:0000313" key="3">
    <source>
        <dbReference type="Proteomes" id="UP000824209"/>
    </source>
</evidence>
<dbReference type="Proteomes" id="UP000824209">
    <property type="component" value="Unassembled WGS sequence"/>
</dbReference>
<dbReference type="AlphaFoldDB" id="A0A9D2M4M8"/>
<dbReference type="InterPro" id="IPR050990">
    <property type="entry name" value="UPF0237/GcvR_regulator"/>
</dbReference>